<evidence type="ECO:0000313" key="3">
    <source>
        <dbReference type="Proteomes" id="UP000537890"/>
    </source>
</evidence>
<name>A0A7Z0MPU8_9GAMM</name>
<keyword evidence="1" id="KW-0812">Transmembrane</keyword>
<feature type="transmembrane region" description="Helical" evidence="1">
    <location>
        <begin position="46"/>
        <end position="66"/>
    </location>
</feature>
<dbReference type="SUPFAM" id="SSF54001">
    <property type="entry name" value="Cysteine proteinases"/>
    <property type="match status" value="1"/>
</dbReference>
<accession>A0A7Z0MPU8</accession>
<reference evidence="2 3" key="1">
    <citation type="submission" date="2020-05" db="EMBL/GenBank/DDBJ databases">
        <title>Horizontal transmission and recombination maintain forever young bacterial symbiont genomes.</title>
        <authorList>
            <person name="Russell S.L."/>
            <person name="Pepper-Tunick E."/>
            <person name="Svedberg J."/>
            <person name="Byrne A."/>
            <person name="Ruelas Castillo J."/>
            <person name="Vollmers C."/>
            <person name="Beinart R.A."/>
            <person name="Corbett-Detig R."/>
        </authorList>
    </citation>
    <scope>NUCLEOTIDE SEQUENCE [LARGE SCALE GENOMIC DNA]</scope>
    <source>
        <strain evidence="2">4727-3</strain>
    </source>
</reference>
<comment type="caution">
    <text evidence="2">The sequence shown here is derived from an EMBL/GenBank/DDBJ whole genome shotgun (WGS) entry which is preliminary data.</text>
</comment>
<organism evidence="2 3">
    <name type="scientific">Candidatus Methanofishera endochildressiae</name>
    <dbReference type="NCBI Taxonomy" id="2738884"/>
    <lineage>
        <taxon>Bacteria</taxon>
        <taxon>Pseudomonadati</taxon>
        <taxon>Pseudomonadota</taxon>
        <taxon>Gammaproteobacteria</taxon>
        <taxon>Candidatus Methanofishera</taxon>
    </lineage>
</organism>
<dbReference type="InterPro" id="IPR038765">
    <property type="entry name" value="Papain-like_cys_pep_sf"/>
</dbReference>
<keyword evidence="1" id="KW-0472">Membrane</keyword>
<sequence length="76" mass="9114">MLSYLKMARNLWTSVDYNWQRWIINYDRKHQMDFLSGFGIDSLKAMLYWLLGLVAMVTFVLALYVFRKQALTLDKT</sequence>
<protein>
    <submittedName>
        <fullName evidence="2">Uncharacterized protein</fullName>
    </submittedName>
</protein>
<evidence type="ECO:0000313" key="2">
    <source>
        <dbReference type="EMBL" id="NYT47621.1"/>
    </source>
</evidence>
<keyword evidence="1" id="KW-1133">Transmembrane helix</keyword>
<dbReference type="EMBL" id="JACCHS010000192">
    <property type="protein sequence ID" value="NYT47621.1"/>
    <property type="molecule type" value="Genomic_DNA"/>
</dbReference>
<evidence type="ECO:0000256" key="1">
    <source>
        <dbReference type="SAM" id="Phobius"/>
    </source>
</evidence>
<dbReference type="AlphaFoldDB" id="A0A7Z0MPU8"/>
<dbReference type="Proteomes" id="UP000537890">
    <property type="component" value="Unassembled WGS sequence"/>
</dbReference>
<proteinExistence type="predicted"/>
<gene>
    <name evidence="2" type="ORF">H0A75_08805</name>
</gene>